<dbReference type="OrthoDB" id="4808534at2"/>
<evidence type="ECO:0000256" key="1">
    <source>
        <dbReference type="SAM" id="MobiDB-lite"/>
    </source>
</evidence>
<feature type="transmembrane region" description="Helical" evidence="2">
    <location>
        <begin position="20"/>
        <end position="42"/>
    </location>
</feature>
<dbReference type="AlphaFoldDB" id="W8RAJ9"/>
<dbReference type="EMBL" id="CP007441">
    <property type="protein sequence ID" value="AHL75442.1"/>
    <property type="molecule type" value="Genomic_DNA"/>
</dbReference>
<evidence type="ECO:0000256" key="2">
    <source>
        <dbReference type="SAM" id="Phobius"/>
    </source>
</evidence>
<dbReference type="PROSITE" id="PS51257">
    <property type="entry name" value="PROKAR_LIPOPROTEIN"/>
    <property type="match status" value="1"/>
</dbReference>
<keyword evidence="2" id="KW-1133">Transmembrane helix</keyword>
<sequence length="159" mass="16953">MKKPELYEVWGDTVDSGHLIIAIIIGACISLGTFYLAQHLLLGIVESAQMARAYAMLTGILGCLAGGVISAILFKPKRDVVENMADPTFRQQVLAELTAEHGTLGRLDELPAEVVAELRELALYDLFRDAEAAEARTAPGATSSVEMLPAQASLNGGRA</sequence>
<reference evidence="4" key="1">
    <citation type="journal article" date="2014" name="Genome Announc.">
        <title>Complete Genome Sequence of the Highly Transformable Pseudomonas stutzeri Strain 28a24.</title>
        <authorList>
            <person name="Smith B.A."/>
            <person name="Dougherty K.M."/>
            <person name="Baltrus D.A."/>
        </authorList>
    </citation>
    <scope>NUCLEOTIDE SEQUENCE [LARGE SCALE GENOMIC DNA]</scope>
    <source>
        <strain evidence="4">28a24</strain>
    </source>
</reference>
<gene>
    <name evidence="3" type="ORF">CH92_10100</name>
</gene>
<reference evidence="3 4" key="2">
    <citation type="submission" date="2014-03" db="EMBL/GenBank/DDBJ databases">
        <authorList>
            <person name="Baltrus D."/>
            <person name="Dougherty K."/>
        </authorList>
    </citation>
    <scope>NUCLEOTIDE SEQUENCE</scope>
    <source>
        <strain evidence="3 4">28a24</strain>
    </source>
</reference>
<evidence type="ECO:0000313" key="3">
    <source>
        <dbReference type="EMBL" id="AHL75442.1"/>
    </source>
</evidence>
<keyword evidence="2" id="KW-0472">Membrane</keyword>
<name>W8RAJ9_STUST</name>
<dbReference type="PATRIC" id="fig|316.77.peg.2019"/>
<organism evidence="3 4">
    <name type="scientific">Stutzerimonas stutzeri</name>
    <name type="common">Pseudomonas stutzeri</name>
    <dbReference type="NCBI Taxonomy" id="316"/>
    <lineage>
        <taxon>Bacteria</taxon>
        <taxon>Pseudomonadati</taxon>
        <taxon>Pseudomonadota</taxon>
        <taxon>Gammaproteobacteria</taxon>
        <taxon>Pseudomonadales</taxon>
        <taxon>Pseudomonadaceae</taxon>
        <taxon>Stutzerimonas</taxon>
    </lineage>
</organism>
<dbReference type="KEGG" id="pstt:CH92_10100"/>
<feature type="transmembrane region" description="Helical" evidence="2">
    <location>
        <begin position="54"/>
        <end position="74"/>
    </location>
</feature>
<proteinExistence type="predicted"/>
<accession>W8RAJ9</accession>
<dbReference type="RefSeq" id="WP_025241625.1">
    <property type="nucleotide sequence ID" value="NZ_CP007441.1"/>
</dbReference>
<evidence type="ECO:0000313" key="4">
    <source>
        <dbReference type="Proteomes" id="UP000019522"/>
    </source>
</evidence>
<dbReference type="Proteomes" id="UP000019522">
    <property type="component" value="Chromosome"/>
</dbReference>
<protein>
    <submittedName>
        <fullName evidence="3">Uncharacterized protein</fullName>
    </submittedName>
</protein>
<feature type="region of interest" description="Disordered" evidence="1">
    <location>
        <begin position="138"/>
        <end position="159"/>
    </location>
</feature>
<keyword evidence="2" id="KW-0812">Transmembrane</keyword>